<dbReference type="SUPFAM" id="SSF51182">
    <property type="entry name" value="RmlC-like cupins"/>
    <property type="match status" value="1"/>
</dbReference>
<dbReference type="InterPro" id="IPR052535">
    <property type="entry name" value="Bacilysin_H2HPP_isomerase"/>
</dbReference>
<dbReference type="Proteomes" id="UP000318937">
    <property type="component" value="Unassembled WGS sequence"/>
</dbReference>
<dbReference type="Pfam" id="PF07883">
    <property type="entry name" value="Cupin_2"/>
    <property type="match status" value="1"/>
</dbReference>
<organism evidence="2 3">
    <name type="scientific">Psychrobacillus soli</name>
    <dbReference type="NCBI Taxonomy" id="1543965"/>
    <lineage>
        <taxon>Bacteria</taxon>
        <taxon>Bacillati</taxon>
        <taxon>Bacillota</taxon>
        <taxon>Bacilli</taxon>
        <taxon>Bacillales</taxon>
        <taxon>Bacillaceae</taxon>
        <taxon>Psychrobacillus</taxon>
    </lineage>
</organism>
<feature type="domain" description="Cupin type-2" evidence="1">
    <location>
        <begin position="42"/>
        <end position="109"/>
    </location>
</feature>
<evidence type="ECO:0000259" key="1">
    <source>
        <dbReference type="Pfam" id="PF07883"/>
    </source>
</evidence>
<protein>
    <submittedName>
        <fullName evidence="2">Cupin domain-containing protein</fullName>
    </submittedName>
</protein>
<dbReference type="AlphaFoldDB" id="A0A544T5V4"/>
<proteinExistence type="predicted"/>
<dbReference type="PANTHER" id="PTHR40112:SF1">
    <property type="entry name" value="H2HPP ISOMERASE"/>
    <property type="match status" value="1"/>
</dbReference>
<dbReference type="Gene3D" id="2.60.120.10">
    <property type="entry name" value="Jelly Rolls"/>
    <property type="match status" value="1"/>
</dbReference>
<name>A0A544T5V4_9BACI</name>
<dbReference type="InterPro" id="IPR013096">
    <property type="entry name" value="Cupin_2"/>
</dbReference>
<dbReference type="InterPro" id="IPR014710">
    <property type="entry name" value="RmlC-like_jellyroll"/>
</dbReference>
<dbReference type="EMBL" id="VDGG01000026">
    <property type="protein sequence ID" value="TQR12826.1"/>
    <property type="molecule type" value="Genomic_DNA"/>
</dbReference>
<evidence type="ECO:0000313" key="3">
    <source>
        <dbReference type="Proteomes" id="UP000318937"/>
    </source>
</evidence>
<evidence type="ECO:0000313" key="2">
    <source>
        <dbReference type="EMBL" id="TQR12826.1"/>
    </source>
</evidence>
<reference evidence="2 3" key="1">
    <citation type="submission" date="2019-05" db="EMBL/GenBank/DDBJ databases">
        <title>Psychrobacillus vulpis sp. nov., a new species isolated from feces of a red fox that inhabits in The Tablas de Daimiel Natural Park, Albacete, Spain.</title>
        <authorList>
            <person name="Rodriguez M."/>
            <person name="Reina J.C."/>
            <person name="Bejar V."/>
            <person name="Llamas I."/>
        </authorList>
    </citation>
    <scope>NUCLEOTIDE SEQUENCE [LARGE SCALE GENOMIC DNA]</scope>
    <source>
        <strain evidence="2 3">NHI-2</strain>
    </source>
</reference>
<keyword evidence="3" id="KW-1185">Reference proteome</keyword>
<dbReference type="OrthoDB" id="2080697at2"/>
<dbReference type="PANTHER" id="PTHR40112">
    <property type="entry name" value="H2HPP ISOMERASE"/>
    <property type="match status" value="1"/>
</dbReference>
<dbReference type="InterPro" id="IPR011051">
    <property type="entry name" value="RmlC_Cupin_sf"/>
</dbReference>
<accession>A0A544T5V4</accession>
<comment type="caution">
    <text evidence="2">The sequence shown here is derived from an EMBL/GenBank/DDBJ whole genome shotgun (WGS) entry which is preliminary data.</text>
</comment>
<gene>
    <name evidence="2" type="ORF">FG383_13045</name>
</gene>
<sequence>MEEEMEKLQLKSNNWDLMEEVLVREGVTRKAFSGEGATLALHVLQPDHEPKPHSHSYEQIVYILGGKVNFHVGEEVVVLEKGGLLVVPPDVEHYAEVVGDEPVYNLDIFTPKRAEYDA</sequence>